<keyword evidence="8 13" id="KW-0798">TonB box</keyword>
<dbReference type="InterPro" id="IPR036942">
    <property type="entry name" value="Beta-barrel_TonB_sf"/>
</dbReference>
<dbReference type="GO" id="GO:0015889">
    <property type="term" value="P:cobalamin transport"/>
    <property type="evidence" value="ECO:0007669"/>
    <property type="project" value="TreeGrafter"/>
</dbReference>
<dbReference type="PANTHER" id="PTHR30069:SF53">
    <property type="entry name" value="COLICIN I RECEPTOR-RELATED"/>
    <property type="match status" value="1"/>
</dbReference>
<evidence type="ECO:0000256" key="6">
    <source>
        <dbReference type="ARBA" id="ARBA00022729"/>
    </source>
</evidence>
<dbReference type="InterPro" id="IPR039426">
    <property type="entry name" value="TonB-dep_rcpt-like"/>
</dbReference>
<evidence type="ECO:0000256" key="2">
    <source>
        <dbReference type="ARBA" id="ARBA00009810"/>
    </source>
</evidence>
<dbReference type="InterPro" id="IPR037066">
    <property type="entry name" value="Plug_dom_sf"/>
</dbReference>
<evidence type="ECO:0000256" key="1">
    <source>
        <dbReference type="ARBA" id="ARBA00004571"/>
    </source>
</evidence>
<keyword evidence="10 17" id="KW-0675">Receptor</keyword>
<evidence type="ECO:0000313" key="17">
    <source>
        <dbReference type="EMBL" id="RMX06342.1"/>
    </source>
</evidence>
<comment type="subcellular location">
    <subcellularLocation>
        <location evidence="1 12">Cell outer membrane</location>
        <topology evidence="1 12">Multi-pass membrane protein</topology>
    </subcellularLocation>
</comment>
<evidence type="ECO:0000256" key="3">
    <source>
        <dbReference type="ARBA" id="ARBA00022448"/>
    </source>
</evidence>
<evidence type="ECO:0000256" key="7">
    <source>
        <dbReference type="ARBA" id="ARBA00023065"/>
    </source>
</evidence>
<dbReference type="Proteomes" id="UP000278006">
    <property type="component" value="Unassembled WGS sequence"/>
</dbReference>
<dbReference type="InterPro" id="IPR000531">
    <property type="entry name" value="Beta-barrel_TonB"/>
</dbReference>
<dbReference type="Pfam" id="PF07715">
    <property type="entry name" value="Plug"/>
    <property type="match status" value="1"/>
</dbReference>
<dbReference type="PANTHER" id="PTHR30069">
    <property type="entry name" value="TONB-DEPENDENT OUTER MEMBRANE RECEPTOR"/>
    <property type="match status" value="1"/>
</dbReference>
<keyword evidence="9 12" id="KW-0472">Membrane</keyword>
<feature type="region of interest" description="Disordered" evidence="14">
    <location>
        <begin position="219"/>
        <end position="240"/>
    </location>
</feature>
<keyword evidence="7" id="KW-0406">Ion transport</keyword>
<keyword evidence="18" id="KW-1185">Reference proteome</keyword>
<comment type="similarity">
    <text evidence="2 12 13">Belongs to the TonB-dependent receptor family.</text>
</comment>
<dbReference type="RefSeq" id="WP_122227427.1">
    <property type="nucleotide sequence ID" value="NZ_SGWR01000003.1"/>
</dbReference>
<name>A0A3M6QV16_9BURK</name>
<keyword evidence="5 12" id="KW-0812">Transmembrane</keyword>
<comment type="caution">
    <text evidence="17">The sequence shown here is derived from an EMBL/GenBank/DDBJ whole genome shotgun (WGS) entry which is preliminary data.</text>
</comment>
<dbReference type="AlphaFoldDB" id="A0A3M6QV16"/>
<dbReference type="GO" id="GO:0009279">
    <property type="term" value="C:cell outer membrane"/>
    <property type="evidence" value="ECO:0007669"/>
    <property type="project" value="UniProtKB-SubCell"/>
</dbReference>
<dbReference type="Gene3D" id="2.170.130.10">
    <property type="entry name" value="TonB-dependent receptor, plug domain"/>
    <property type="match status" value="1"/>
</dbReference>
<reference evidence="17 18" key="1">
    <citation type="submission" date="2018-10" db="EMBL/GenBank/DDBJ databases">
        <title>Draft genome of Cortibacter populi DSM10536.</title>
        <authorList>
            <person name="Bernier A.-M."/>
            <person name="Bernard K."/>
        </authorList>
    </citation>
    <scope>NUCLEOTIDE SEQUENCE [LARGE SCALE GENOMIC DNA]</scope>
    <source>
        <strain evidence="17 18">DSM 105136</strain>
    </source>
</reference>
<dbReference type="PROSITE" id="PS52016">
    <property type="entry name" value="TONB_DEPENDENT_REC_3"/>
    <property type="match status" value="1"/>
</dbReference>
<feature type="domain" description="TonB-dependent receptor-like beta-barrel" evidence="15">
    <location>
        <begin position="186"/>
        <end position="601"/>
    </location>
</feature>
<evidence type="ECO:0000256" key="5">
    <source>
        <dbReference type="ARBA" id="ARBA00022692"/>
    </source>
</evidence>
<evidence type="ECO:0000256" key="13">
    <source>
        <dbReference type="RuleBase" id="RU003357"/>
    </source>
</evidence>
<keyword evidence="4 12" id="KW-1134">Transmembrane beta strand</keyword>
<dbReference type="SUPFAM" id="SSF56935">
    <property type="entry name" value="Porins"/>
    <property type="match status" value="1"/>
</dbReference>
<feature type="domain" description="TonB-dependent receptor plug" evidence="16">
    <location>
        <begin position="65"/>
        <end position="170"/>
    </location>
</feature>
<sequence length="629" mass="67825">MPLACTHPHAVPGRQSGHAPSNLTRAAVIPLILSAGLGASGATMAQNPMLDEVVVTATRTEQRLIDTLADVSVLDREAIEQSGVTGVADVLARLPGVEISRNGGPGATTSVFLRGGNTSHTAVFIDGARVDSQSTGGAPWEAMPLSMIERIEVLRGPAAAVYGSDAIGGVIQIFTRKGQAGYQPYVSVGAGNQRTWDVAGGVSGAAHGWDYAVSASHERSRGFNARPDTPTANPDDDGYRRSSAHAKLGYQFSQGQRLQGSLLSSHVNAGYDTTNRTRDDRAKNRLHTLNLAWNAQWSERYGSTLSVSDSTARYETTPNPYLTDTRIRSYLFQNEYRLGAQLLTAALERREDHLENDPIDRSRHQNALALGYGVQLGAHSLQANARYDDDSEFGGETTGSLAYGLAITPNWRARASVGKAFRAPTLYQRFSDYGVASLVPETSRNVEAGLVYSEGSSHLSITVYRNTVRNLISYVSNTGGVSACASDRGCYANTARARYQGITIAGGTELAGVRLHGSVDVQNPKDLDTNKQLARRAKRHAMLGADWNAAGWLLGAEMQTSAARWDDAANVNRLGGYTLWNLTVSRPLAKDWLLTARFDNLTDKQYELARTYATAGRTFYVGLKWAPGQ</sequence>
<evidence type="ECO:0000259" key="15">
    <source>
        <dbReference type="Pfam" id="PF00593"/>
    </source>
</evidence>
<gene>
    <name evidence="17" type="ORF">D8I35_07310</name>
</gene>
<keyword evidence="11 12" id="KW-0998">Cell outer membrane</keyword>
<keyword evidence="6" id="KW-0732">Signal</keyword>
<evidence type="ECO:0000313" key="18">
    <source>
        <dbReference type="Proteomes" id="UP000278006"/>
    </source>
</evidence>
<dbReference type="GO" id="GO:0006811">
    <property type="term" value="P:monoatomic ion transport"/>
    <property type="evidence" value="ECO:0007669"/>
    <property type="project" value="UniProtKB-KW"/>
</dbReference>
<proteinExistence type="inferred from homology"/>
<evidence type="ECO:0000259" key="16">
    <source>
        <dbReference type="Pfam" id="PF07715"/>
    </source>
</evidence>
<accession>A0A3M6QV16</accession>
<evidence type="ECO:0000256" key="4">
    <source>
        <dbReference type="ARBA" id="ARBA00022452"/>
    </source>
</evidence>
<keyword evidence="3 12" id="KW-0813">Transport</keyword>
<organism evidence="17 18">
    <name type="scientific">Corticibacter populi</name>
    <dbReference type="NCBI Taxonomy" id="1550736"/>
    <lineage>
        <taxon>Bacteria</taxon>
        <taxon>Pseudomonadati</taxon>
        <taxon>Pseudomonadota</taxon>
        <taxon>Betaproteobacteria</taxon>
        <taxon>Burkholderiales</taxon>
        <taxon>Comamonadaceae</taxon>
        <taxon>Corticibacter</taxon>
    </lineage>
</organism>
<dbReference type="OrthoDB" id="183532at2"/>
<dbReference type="Pfam" id="PF00593">
    <property type="entry name" value="TonB_dep_Rec_b-barrel"/>
    <property type="match status" value="1"/>
</dbReference>
<evidence type="ECO:0000256" key="11">
    <source>
        <dbReference type="ARBA" id="ARBA00023237"/>
    </source>
</evidence>
<dbReference type="Gene3D" id="2.40.170.20">
    <property type="entry name" value="TonB-dependent receptor, beta-barrel domain"/>
    <property type="match status" value="1"/>
</dbReference>
<dbReference type="EMBL" id="RDQO01000002">
    <property type="protein sequence ID" value="RMX06342.1"/>
    <property type="molecule type" value="Genomic_DNA"/>
</dbReference>
<evidence type="ECO:0000256" key="9">
    <source>
        <dbReference type="ARBA" id="ARBA00023136"/>
    </source>
</evidence>
<evidence type="ECO:0000256" key="10">
    <source>
        <dbReference type="ARBA" id="ARBA00023170"/>
    </source>
</evidence>
<evidence type="ECO:0000256" key="14">
    <source>
        <dbReference type="SAM" id="MobiDB-lite"/>
    </source>
</evidence>
<evidence type="ECO:0000256" key="8">
    <source>
        <dbReference type="ARBA" id="ARBA00023077"/>
    </source>
</evidence>
<protein>
    <submittedName>
        <fullName evidence="17">TonB-dependent receptor</fullName>
    </submittedName>
</protein>
<dbReference type="CDD" id="cd01347">
    <property type="entry name" value="ligand_gated_channel"/>
    <property type="match status" value="1"/>
</dbReference>
<evidence type="ECO:0000256" key="12">
    <source>
        <dbReference type="PROSITE-ProRule" id="PRU01360"/>
    </source>
</evidence>
<dbReference type="InterPro" id="IPR012910">
    <property type="entry name" value="Plug_dom"/>
</dbReference>